<name>A0A8E2EYF9_9PEZI</name>
<evidence type="ECO:0000313" key="4">
    <source>
        <dbReference type="Proteomes" id="UP000250140"/>
    </source>
</evidence>
<evidence type="ECO:0000256" key="2">
    <source>
        <dbReference type="SAM" id="MobiDB-lite"/>
    </source>
</evidence>
<keyword evidence="1" id="KW-0175">Coiled coil</keyword>
<protein>
    <submittedName>
        <fullName evidence="3">Uncharacterized protein</fullName>
    </submittedName>
</protein>
<feature type="region of interest" description="Disordered" evidence="2">
    <location>
        <begin position="1"/>
        <end position="113"/>
    </location>
</feature>
<organism evidence="3 4">
    <name type="scientific">Glonium stellatum</name>
    <dbReference type="NCBI Taxonomy" id="574774"/>
    <lineage>
        <taxon>Eukaryota</taxon>
        <taxon>Fungi</taxon>
        <taxon>Dikarya</taxon>
        <taxon>Ascomycota</taxon>
        <taxon>Pezizomycotina</taxon>
        <taxon>Dothideomycetes</taxon>
        <taxon>Pleosporomycetidae</taxon>
        <taxon>Gloniales</taxon>
        <taxon>Gloniaceae</taxon>
        <taxon>Glonium</taxon>
    </lineage>
</organism>
<keyword evidence="4" id="KW-1185">Reference proteome</keyword>
<gene>
    <name evidence="3" type="ORF">AOQ84DRAFT_223120</name>
</gene>
<evidence type="ECO:0000256" key="1">
    <source>
        <dbReference type="SAM" id="Coils"/>
    </source>
</evidence>
<sequence>MDPVPEYTEDSNYSTPALPKRPSYWDSRNGRQAQRNSIARVPPKSRNPFVGRRSSSVTGSQIHSGLTMSPETILEDVEPTDQSQDGTASSNGSDSPPASPRMLPAPLGENEADDVSIESLHDIIERLKTELRKKNKLLKEKDRALRQKTLLLEENERDFRDVDNYIDEIRKAVDNYKKTIDEC</sequence>
<dbReference type="Proteomes" id="UP000250140">
    <property type="component" value="Unassembled WGS sequence"/>
</dbReference>
<reference evidence="3 4" key="1">
    <citation type="journal article" date="2016" name="Nat. Commun.">
        <title>Ectomycorrhizal ecology is imprinted in the genome of the dominant symbiotic fungus Cenococcum geophilum.</title>
        <authorList>
            <consortium name="DOE Joint Genome Institute"/>
            <person name="Peter M."/>
            <person name="Kohler A."/>
            <person name="Ohm R.A."/>
            <person name="Kuo A."/>
            <person name="Krutzmann J."/>
            <person name="Morin E."/>
            <person name="Arend M."/>
            <person name="Barry K.W."/>
            <person name="Binder M."/>
            <person name="Choi C."/>
            <person name="Clum A."/>
            <person name="Copeland A."/>
            <person name="Grisel N."/>
            <person name="Haridas S."/>
            <person name="Kipfer T."/>
            <person name="LaButti K."/>
            <person name="Lindquist E."/>
            <person name="Lipzen A."/>
            <person name="Maire R."/>
            <person name="Meier B."/>
            <person name="Mihaltcheva S."/>
            <person name="Molinier V."/>
            <person name="Murat C."/>
            <person name="Poggeler S."/>
            <person name="Quandt C.A."/>
            <person name="Sperisen C."/>
            <person name="Tritt A."/>
            <person name="Tisserant E."/>
            <person name="Crous P.W."/>
            <person name="Henrissat B."/>
            <person name="Nehls U."/>
            <person name="Egli S."/>
            <person name="Spatafora J.W."/>
            <person name="Grigoriev I.V."/>
            <person name="Martin F.M."/>
        </authorList>
    </citation>
    <scope>NUCLEOTIDE SEQUENCE [LARGE SCALE GENOMIC DNA]</scope>
    <source>
        <strain evidence="3 4">CBS 207.34</strain>
    </source>
</reference>
<dbReference type="AlphaFoldDB" id="A0A8E2EYF9"/>
<feature type="compositionally biased region" description="Polar residues" evidence="2">
    <location>
        <begin position="80"/>
        <end position="96"/>
    </location>
</feature>
<evidence type="ECO:0000313" key="3">
    <source>
        <dbReference type="EMBL" id="OCL07179.1"/>
    </source>
</evidence>
<dbReference type="OrthoDB" id="10408884at2759"/>
<dbReference type="EMBL" id="KV749920">
    <property type="protein sequence ID" value="OCL07179.1"/>
    <property type="molecule type" value="Genomic_DNA"/>
</dbReference>
<accession>A0A8E2EYF9</accession>
<feature type="compositionally biased region" description="Polar residues" evidence="2">
    <location>
        <begin position="53"/>
        <end position="70"/>
    </location>
</feature>
<proteinExistence type="predicted"/>
<feature type="coiled-coil region" evidence="1">
    <location>
        <begin position="117"/>
        <end position="182"/>
    </location>
</feature>